<reference evidence="1" key="1">
    <citation type="journal article" date="2015" name="Nature">
        <title>Complex archaea that bridge the gap between prokaryotes and eukaryotes.</title>
        <authorList>
            <person name="Spang A."/>
            <person name="Saw J.H."/>
            <person name="Jorgensen S.L."/>
            <person name="Zaremba-Niedzwiedzka K."/>
            <person name="Martijn J."/>
            <person name="Lind A.E."/>
            <person name="van Eijk R."/>
            <person name="Schleper C."/>
            <person name="Guy L."/>
            <person name="Ettema T.J."/>
        </authorList>
    </citation>
    <scope>NUCLEOTIDE SEQUENCE</scope>
</reference>
<comment type="caution">
    <text evidence="1">The sequence shown here is derived from an EMBL/GenBank/DDBJ whole genome shotgun (WGS) entry which is preliminary data.</text>
</comment>
<gene>
    <name evidence="1" type="ORF">LCGC14_0431180</name>
</gene>
<evidence type="ECO:0000313" key="1">
    <source>
        <dbReference type="EMBL" id="KKN70423.1"/>
    </source>
</evidence>
<proteinExistence type="predicted"/>
<protein>
    <submittedName>
        <fullName evidence="1">Uncharacterized protein</fullName>
    </submittedName>
</protein>
<accession>A0A0F9VXK1</accession>
<dbReference type="AlphaFoldDB" id="A0A0F9VXK1"/>
<name>A0A0F9VXK1_9ZZZZ</name>
<sequence>METLLWEMLKPDIQVKLRMLAPAGWRPPVSNFRKVNVYRELKGDVARIMVERVNPRSSKWRR</sequence>
<dbReference type="EMBL" id="LAZR01000403">
    <property type="protein sequence ID" value="KKN70423.1"/>
    <property type="molecule type" value="Genomic_DNA"/>
</dbReference>
<organism evidence="1">
    <name type="scientific">marine sediment metagenome</name>
    <dbReference type="NCBI Taxonomy" id="412755"/>
    <lineage>
        <taxon>unclassified sequences</taxon>
        <taxon>metagenomes</taxon>
        <taxon>ecological metagenomes</taxon>
    </lineage>
</organism>